<proteinExistence type="predicted"/>
<evidence type="ECO:0000313" key="3">
    <source>
        <dbReference type="Proteomes" id="UP000306980"/>
    </source>
</evidence>
<dbReference type="OrthoDB" id="9781005at2"/>
<dbReference type="SUPFAM" id="SSF53098">
    <property type="entry name" value="Ribonuclease H-like"/>
    <property type="match status" value="1"/>
</dbReference>
<dbReference type="Pfam" id="PF13683">
    <property type="entry name" value="rve_3"/>
    <property type="match status" value="1"/>
</dbReference>
<evidence type="ECO:0000313" key="2">
    <source>
        <dbReference type="EMBL" id="TMN21880.1"/>
    </source>
</evidence>
<organism evidence="2 3">
    <name type="scientific">Lentibacillus cibarius</name>
    <dbReference type="NCBI Taxonomy" id="2583219"/>
    <lineage>
        <taxon>Bacteria</taxon>
        <taxon>Bacillati</taxon>
        <taxon>Bacillota</taxon>
        <taxon>Bacilli</taxon>
        <taxon>Bacillales</taxon>
        <taxon>Bacillaceae</taxon>
        <taxon>Lentibacillus</taxon>
    </lineage>
</organism>
<comment type="caution">
    <text evidence="2">The sequence shown here is derived from an EMBL/GenBank/DDBJ whole genome shotgun (WGS) entry which is preliminary data.</text>
</comment>
<dbReference type="InterPro" id="IPR036397">
    <property type="entry name" value="RNaseH_sf"/>
</dbReference>
<dbReference type="GO" id="GO:0015074">
    <property type="term" value="P:DNA integration"/>
    <property type="evidence" value="ECO:0007669"/>
    <property type="project" value="InterPro"/>
</dbReference>
<dbReference type="PANTHER" id="PTHR47515:SF2">
    <property type="entry name" value="INTEGRASE CORE DOMAIN PROTEIN"/>
    <property type="match status" value="1"/>
</dbReference>
<protein>
    <submittedName>
        <fullName evidence="2">Transposase family protein</fullName>
    </submittedName>
</protein>
<reference evidence="2 3" key="1">
    <citation type="submission" date="2019-05" db="EMBL/GenBank/DDBJ databases">
        <title>Genomic analysis of Lentibacillus sp. NKC220-2.</title>
        <authorList>
            <person name="Oh Y.J."/>
        </authorList>
    </citation>
    <scope>NUCLEOTIDE SEQUENCE [LARGE SCALE GENOMIC DNA]</scope>
    <source>
        <strain evidence="2 3">NKC220-2</strain>
    </source>
</reference>
<dbReference type="AlphaFoldDB" id="A0A5S3QIX2"/>
<dbReference type="Proteomes" id="UP000306980">
    <property type="component" value="Unassembled WGS sequence"/>
</dbReference>
<accession>A0A5S3QIX2</accession>
<dbReference type="GO" id="GO:0003676">
    <property type="term" value="F:nucleic acid binding"/>
    <property type="evidence" value="ECO:0007669"/>
    <property type="project" value="InterPro"/>
</dbReference>
<evidence type="ECO:0000259" key="1">
    <source>
        <dbReference type="PROSITE" id="PS50994"/>
    </source>
</evidence>
<name>A0A5S3QIX2_9BACI</name>
<dbReference type="Gene3D" id="3.30.420.10">
    <property type="entry name" value="Ribonuclease H-like superfamily/Ribonuclease H"/>
    <property type="match status" value="1"/>
</dbReference>
<dbReference type="InterPro" id="IPR001584">
    <property type="entry name" value="Integrase_cat-core"/>
</dbReference>
<dbReference type="InterPro" id="IPR012337">
    <property type="entry name" value="RNaseH-like_sf"/>
</dbReference>
<dbReference type="EMBL" id="VCIA01000001">
    <property type="protein sequence ID" value="TMN21880.1"/>
    <property type="molecule type" value="Genomic_DNA"/>
</dbReference>
<dbReference type="RefSeq" id="WP_138602715.1">
    <property type="nucleotide sequence ID" value="NZ_VCIA01000001.1"/>
</dbReference>
<feature type="domain" description="Integrase catalytic" evidence="1">
    <location>
        <begin position="1"/>
        <end position="141"/>
    </location>
</feature>
<sequence length="153" mass="17803">MLEIIDVYDRSIFAYHISLACSAKDAVQTLKQALWERNLWETDLKPMIRSDNGPQYVAKVFEEACEAWGCEYERIPPKTPNKNAHIESFHSILEDDCLGREIFDSYQSAYEAVSNFIRSYNHIRIHSSLGYRPPAEFYRKHQEEGLAIKTVNL</sequence>
<gene>
    <name evidence="2" type="ORF">FFL34_06950</name>
</gene>
<dbReference type="PROSITE" id="PS50994">
    <property type="entry name" value="INTEGRASE"/>
    <property type="match status" value="1"/>
</dbReference>
<dbReference type="PANTHER" id="PTHR47515">
    <property type="entry name" value="LOW CALCIUM RESPONSE LOCUS PROTEIN T"/>
    <property type="match status" value="1"/>
</dbReference>